<proteinExistence type="predicted"/>
<dbReference type="EMBL" id="HBGW01025975">
    <property type="protein sequence ID" value="CAD9543227.1"/>
    <property type="molecule type" value="Transcribed_RNA"/>
</dbReference>
<reference evidence="2" key="1">
    <citation type="submission" date="2021-01" db="EMBL/GenBank/DDBJ databases">
        <authorList>
            <person name="Corre E."/>
            <person name="Pelletier E."/>
            <person name="Niang G."/>
            <person name="Scheremetjew M."/>
            <person name="Finn R."/>
            <person name="Kale V."/>
            <person name="Holt S."/>
            <person name="Cochrane G."/>
            <person name="Meng A."/>
            <person name="Brown T."/>
            <person name="Cohen L."/>
        </authorList>
    </citation>
    <scope>NUCLEOTIDE SEQUENCE</scope>
    <source>
        <strain evidence="2">RCC3387</strain>
    </source>
</reference>
<sequence length="298" mass="31667">MGHARLHRLLADPALSDVCRLEERGPGKAFVWPAARTSPPTHAAQPRPTPATSFGELEPRHLGPPMHDEQLRAAACVGEQSPHLVDHLPTACFPPTGKGVPCAPMLPGLVVARGSAPTLVPWGCKPHIEGGASPPAWSSATLQQAKLCQERRPIDDPLDYRILRRSSAQLLSPGASPVGKPMRTRDFSIDIMMPEHDVDGAVADDASTVAFCNPSSTAASTPLTSESAKAAEGFVLFVKNSFIHVAEEAEEASGGTSNSFRVRRSLPHNLCLGRRQSDVVDGAEHADHLVRAAAPQVV</sequence>
<evidence type="ECO:0000256" key="1">
    <source>
        <dbReference type="SAM" id="MobiDB-lite"/>
    </source>
</evidence>
<dbReference type="AlphaFoldDB" id="A0A7S2JCY3"/>
<evidence type="ECO:0000313" key="2">
    <source>
        <dbReference type="EMBL" id="CAD9543227.1"/>
    </source>
</evidence>
<feature type="region of interest" description="Disordered" evidence="1">
    <location>
        <begin position="31"/>
        <end position="63"/>
    </location>
</feature>
<accession>A0A7S2JCY3</accession>
<gene>
    <name evidence="2" type="ORF">BRAN1462_LOCUS16519</name>
</gene>
<protein>
    <submittedName>
        <fullName evidence="2">Uncharacterized protein</fullName>
    </submittedName>
</protein>
<organism evidence="2">
    <name type="scientific">Zooxanthella nutricula</name>
    <dbReference type="NCBI Taxonomy" id="1333877"/>
    <lineage>
        <taxon>Eukaryota</taxon>
        <taxon>Sar</taxon>
        <taxon>Alveolata</taxon>
        <taxon>Dinophyceae</taxon>
        <taxon>Peridiniales</taxon>
        <taxon>Peridiniales incertae sedis</taxon>
        <taxon>Zooxanthella</taxon>
    </lineage>
</organism>
<name>A0A7S2JCY3_9DINO</name>